<dbReference type="InterPro" id="IPR003615">
    <property type="entry name" value="HNH_nuc"/>
</dbReference>
<gene>
    <name evidence="2" type="ORF">ACJ72_05415</name>
</gene>
<evidence type="ECO:0000313" key="2">
    <source>
        <dbReference type="EMBL" id="OAX80255.1"/>
    </source>
</evidence>
<sequence>MARHRHQVSLENIINFSGPQPLAADQRARAKRRFYSIIIHFRAAEASDAAYSRPLLVRYMYEYSRSELSQDTFLRAFFESMGLDIAVEHDPDFESEENQLSENLTSFADFLLDNFFIPLKASGQRTSQPSPAHLSAIQRAQGRYHEYLPTPDRISFLRGVCLIRDHHRCVISRQFDQKEAMIRVKQQGESAQDDEGNQLRGQSCVYLEVAHIIPHSLTQSDADGQLSDSKKAALMILNMFDCDVSHMIDDGNIDRPFNAMSLTPSLHTDFGNFLIFLNLDQSIEPPSPRLLAIHRAIAYILHLSGAGEYIDKILQDMEEMGAREGGSTELGRLVTLRFGGWFDRAPVRTRTRPPGARHPFARLPKVTFFSIVARAEPLINGYTEGCQMWKLPTGHYYHMRHLLNSLVLGRKSFEKARCPHFLRRLVEMSRGSRGYGFDERRTFAQFVAILFVGGWPASSNSVLIQAIDDVGHFCQEAQDQKIDNDMYHWGCQQWVMNVLKRLVEDDLLTDYDHDEVVSELDPLFGVQIEDTYEA</sequence>
<feature type="domain" description="HNH nuclease" evidence="1">
    <location>
        <begin position="187"/>
        <end position="278"/>
    </location>
</feature>
<reference evidence="2 3" key="1">
    <citation type="submission" date="2015-07" db="EMBL/GenBank/DDBJ databases">
        <title>Emmonsia species relationships and genome sequence.</title>
        <authorList>
            <person name="Cuomo C.A."/>
            <person name="Schwartz I.S."/>
            <person name="Kenyon C."/>
            <person name="de Hoog G.S."/>
            <person name="Govender N.P."/>
            <person name="Botha A."/>
            <person name="Moreno L."/>
            <person name="de Vries M."/>
            <person name="Munoz J.F."/>
            <person name="Stielow J.B."/>
        </authorList>
    </citation>
    <scope>NUCLEOTIDE SEQUENCE [LARGE SCALE GENOMIC DNA]</scope>
    <source>
        <strain evidence="2 3">CBS 136260</strain>
    </source>
</reference>
<accession>A0A1B7NU09</accession>
<dbReference type="AlphaFoldDB" id="A0A1B7NU09"/>
<dbReference type="Pfam" id="PF13391">
    <property type="entry name" value="HNH_2"/>
    <property type="match status" value="1"/>
</dbReference>
<name>A0A1B7NU09_9EURO</name>
<comment type="caution">
    <text evidence="2">The sequence shown here is derived from an EMBL/GenBank/DDBJ whole genome shotgun (WGS) entry which is preliminary data.</text>
</comment>
<dbReference type="EMBL" id="LGUA01000752">
    <property type="protein sequence ID" value="OAX80255.1"/>
    <property type="molecule type" value="Genomic_DNA"/>
</dbReference>
<dbReference type="Proteomes" id="UP000091918">
    <property type="component" value="Unassembled WGS sequence"/>
</dbReference>
<protein>
    <recommendedName>
        <fullName evidence="1">HNH nuclease domain-containing protein</fullName>
    </recommendedName>
</protein>
<evidence type="ECO:0000259" key="1">
    <source>
        <dbReference type="Pfam" id="PF13391"/>
    </source>
</evidence>
<evidence type="ECO:0000313" key="3">
    <source>
        <dbReference type="Proteomes" id="UP000091918"/>
    </source>
</evidence>
<organism evidence="2 3">
    <name type="scientific">Emergomyces africanus</name>
    <dbReference type="NCBI Taxonomy" id="1955775"/>
    <lineage>
        <taxon>Eukaryota</taxon>
        <taxon>Fungi</taxon>
        <taxon>Dikarya</taxon>
        <taxon>Ascomycota</taxon>
        <taxon>Pezizomycotina</taxon>
        <taxon>Eurotiomycetes</taxon>
        <taxon>Eurotiomycetidae</taxon>
        <taxon>Onygenales</taxon>
        <taxon>Ajellomycetaceae</taxon>
        <taxon>Emergomyces</taxon>
    </lineage>
</organism>
<keyword evidence="3" id="KW-1185">Reference proteome</keyword>
<dbReference type="STRING" id="1658172.A0A1B7NU09"/>
<proteinExistence type="predicted"/>
<dbReference type="OrthoDB" id="2104739at2759"/>